<dbReference type="AlphaFoldDB" id="A0A0H5RD21"/>
<feature type="region of interest" description="Disordered" evidence="1">
    <location>
        <begin position="392"/>
        <end position="413"/>
    </location>
</feature>
<dbReference type="InterPro" id="IPR003034">
    <property type="entry name" value="SAP_dom"/>
</dbReference>
<proteinExistence type="predicted"/>
<evidence type="ECO:0000313" key="3">
    <source>
        <dbReference type="EMBL" id="CRZ11651.1"/>
    </source>
</evidence>
<feature type="domain" description="SAP" evidence="2">
    <location>
        <begin position="510"/>
        <end position="544"/>
    </location>
</feature>
<sequence>SSSAWVMVTSVFSCDVTVGTHLLSICVEYDNEGDISKPGLLFRSAIPFALSRCLLNHGHMACIPVKMTKTEFDLLLISSSTSEHIENTVLKIYERHIMTAGLDRTTPANITIKNRKKLSEAAFEDRIIETLVSYSLSSSLIENGWFPLGAFLLRGHYSNTLKPGKTILAMRLTVRIQKILERAQEFTQLLCELDFKFQLLSVSRKNNWKRLPSLVYVLPSLRQVATSTTNVLTGIDISDIDDFFRLYWPAKYGQGYELSKNATPMPFITVNGFKTGSLPNSNFVYPESCVCLSGLTMFNQPLNAAAIHSMKAEIKEALRILEASSRTLRLQRVIRLVDCTSVTTLRKASEMNVDSDRKDYSAVLPNQDSPESASSVEMTSFSIVSHDKSVASFEGAQSGPTAKKMQYGPQLGTDKSNLHGYNQEKAPTLQSVQEIVYFKKTPLLTNRLHHKNAEAAETIKGRKKKLHRLKPKHLPAQELHHRNEGIDPEETSIRNKEQIVPMQQHLNANLKRKLLPALRTMCEEAGLSSLGKKADLISRLQKSL</sequence>
<evidence type="ECO:0000256" key="1">
    <source>
        <dbReference type="SAM" id="MobiDB-lite"/>
    </source>
</evidence>
<organism evidence="3">
    <name type="scientific">Spongospora subterranea</name>
    <dbReference type="NCBI Taxonomy" id="70186"/>
    <lineage>
        <taxon>Eukaryota</taxon>
        <taxon>Sar</taxon>
        <taxon>Rhizaria</taxon>
        <taxon>Endomyxa</taxon>
        <taxon>Phytomyxea</taxon>
        <taxon>Plasmodiophorida</taxon>
        <taxon>Plasmodiophoridae</taxon>
        <taxon>Spongospora</taxon>
    </lineage>
</organism>
<name>A0A0H5RD21_9EUKA</name>
<reference evidence="3" key="1">
    <citation type="submission" date="2015-04" db="EMBL/GenBank/DDBJ databases">
        <title>The genome sequence of the plant pathogenic Rhizarian Plasmodiophora brassicae reveals insights in its biotrophic life cycle and the origin of chitin synthesis.</title>
        <authorList>
            <person name="Schwelm A."/>
            <person name="Fogelqvist J."/>
            <person name="Knaust A."/>
            <person name="Julke S."/>
            <person name="Lilja T."/>
            <person name="Dhandapani V."/>
            <person name="Bonilla-Rosso G."/>
            <person name="Karlsson M."/>
            <person name="Shevchenko A."/>
            <person name="Choi S.R."/>
            <person name="Kim H.G."/>
            <person name="Park J.Y."/>
            <person name="Lim Y.P."/>
            <person name="Ludwig-Muller J."/>
            <person name="Dixelius C."/>
        </authorList>
    </citation>
    <scope>NUCLEOTIDE SEQUENCE</scope>
    <source>
        <tissue evidence="3">Potato root galls</tissue>
    </source>
</reference>
<feature type="non-terminal residue" evidence="3">
    <location>
        <position position="1"/>
    </location>
</feature>
<dbReference type="InterPro" id="IPR036361">
    <property type="entry name" value="SAP_dom_sf"/>
</dbReference>
<evidence type="ECO:0000259" key="2">
    <source>
        <dbReference type="PROSITE" id="PS50800"/>
    </source>
</evidence>
<accession>A0A0H5RD21</accession>
<dbReference type="EMBL" id="HACM01011209">
    <property type="protein sequence ID" value="CRZ11651.1"/>
    <property type="molecule type" value="Transcribed_RNA"/>
</dbReference>
<dbReference type="Gene3D" id="1.10.720.30">
    <property type="entry name" value="SAP domain"/>
    <property type="match status" value="1"/>
</dbReference>
<protein>
    <recommendedName>
        <fullName evidence="2">SAP domain-containing protein</fullName>
    </recommendedName>
</protein>
<dbReference type="PROSITE" id="PS50800">
    <property type="entry name" value="SAP"/>
    <property type="match status" value="1"/>
</dbReference>